<dbReference type="EMBL" id="ML170209">
    <property type="protein sequence ID" value="TDL18309.1"/>
    <property type="molecule type" value="Genomic_DNA"/>
</dbReference>
<dbReference type="VEuPathDB" id="FungiDB:BD410DRAFT_842930"/>
<evidence type="ECO:0000313" key="4">
    <source>
        <dbReference type="EMBL" id="TDL18309.1"/>
    </source>
</evidence>
<feature type="transmembrane region" description="Helical" evidence="2">
    <location>
        <begin position="46"/>
        <end position="71"/>
    </location>
</feature>
<keyword evidence="2" id="KW-0472">Membrane</keyword>
<evidence type="ECO:0000313" key="5">
    <source>
        <dbReference type="Proteomes" id="UP000294933"/>
    </source>
</evidence>
<feature type="domain" description="Ribonuclease H1 N-terminal" evidence="3">
    <location>
        <begin position="108"/>
        <end position="149"/>
    </location>
</feature>
<feature type="compositionally biased region" description="Basic and acidic residues" evidence="1">
    <location>
        <begin position="193"/>
        <end position="208"/>
    </location>
</feature>
<dbReference type="SUPFAM" id="SSF55658">
    <property type="entry name" value="L9 N-domain-like"/>
    <property type="match status" value="1"/>
</dbReference>
<accession>A0A4Y7PUP3</accession>
<feature type="region of interest" description="Disordered" evidence="1">
    <location>
        <begin position="1"/>
        <end position="37"/>
    </location>
</feature>
<dbReference type="InterPro" id="IPR009027">
    <property type="entry name" value="Ribosomal_bL9/RNase_H1_N"/>
</dbReference>
<dbReference type="Pfam" id="PF01693">
    <property type="entry name" value="Cauli_VI"/>
    <property type="match status" value="1"/>
</dbReference>
<feature type="region of interest" description="Disordered" evidence="1">
    <location>
        <begin position="167"/>
        <end position="208"/>
    </location>
</feature>
<keyword evidence="2" id="KW-1133">Transmembrane helix</keyword>
<evidence type="ECO:0000256" key="1">
    <source>
        <dbReference type="SAM" id="MobiDB-lite"/>
    </source>
</evidence>
<proteinExistence type="predicted"/>
<dbReference type="InterPro" id="IPR037056">
    <property type="entry name" value="RNase_H1_N_sf"/>
</dbReference>
<sequence>MVAFPHNSVPQSADRGDDGDDYWHPDAPFPPPGPVNNSVEADSPTVLMLIVFFLRALLGIVQSGFVALAAAPRFILRPTPSAGSIAGAPENPPFPCHYATPRHLGERWYVIYVGSRVGVFNEWSDVAAATSGIPGNSHRRFGTQAEAEASFRNALARRSVRWVPVQPNRLEEPAANPHQGNTGANFATFGDPPDLKPRTKKEEPDNDE</sequence>
<dbReference type="Gene3D" id="3.40.970.10">
    <property type="entry name" value="Ribonuclease H1, N-terminal domain"/>
    <property type="match status" value="1"/>
</dbReference>
<reference evidence="4 5" key="1">
    <citation type="submission" date="2018-06" db="EMBL/GenBank/DDBJ databases">
        <title>A transcriptomic atlas of mushroom development highlights an independent origin of complex multicellularity.</title>
        <authorList>
            <consortium name="DOE Joint Genome Institute"/>
            <person name="Krizsan K."/>
            <person name="Almasi E."/>
            <person name="Merenyi Z."/>
            <person name="Sahu N."/>
            <person name="Viragh M."/>
            <person name="Koszo T."/>
            <person name="Mondo S."/>
            <person name="Kiss B."/>
            <person name="Balint B."/>
            <person name="Kues U."/>
            <person name="Barry K."/>
            <person name="Hegedus J.C."/>
            <person name="Henrissat B."/>
            <person name="Johnson J."/>
            <person name="Lipzen A."/>
            <person name="Ohm R."/>
            <person name="Nagy I."/>
            <person name="Pangilinan J."/>
            <person name="Yan J."/>
            <person name="Xiong Y."/>
            <person name="Grigoriev I.V."/>
            <person name="Hibbett D.S."/>
            <person name="Nagy L.G."/>
        </authorList>
    </citation>
    <scope>NUCLEOTIDE SEQUENCE [LARGE SCALE GENOMIC DNA]</scope>
    <source>
        <strain evidence="4 5">SZMC22713</strain>
    </source>
</reference>
<dbReference type="InterPro" id="IPR011320">
    <property type="entry name" value="RNase_H1_N"/>
</dbReference>
<dbReference type="AlphaFoldDB" id="A0A4Y7PUP3"/>
<protein>
    <recommendedName>
        <fullName evidence="3">Ribonuclease H1 N-terminal domain-containing protein</fullName>
    </recommendedName>
</protein>
<dbReference type="STRING" id="50990.A0A4Y7PUP3"/>
<dbReference type="Proteomes" id="UP000294933">
    <property type="component" value="Unassembled WGS sequence"/>
</dbReference>
<dbReference type="OrthoDB" id="3270804at2759"/>
<keyword evidence="2" id="KW-0812">Transmembrane</keyword>
<keyword evidence="5" id="KW-1185">Reference proteome</keyword>
<name>A0A4Y7PUP3_9AGAM</name>
<evidence type="ECO:0000256" key="2">
    <source>
        <dbReference type="SAM" id="Phobius"/>
    </source>
</evidence>
<organism evidence="4 5">
    <name type="scientific">Rickenella mellea</name>
    <dbReference type="NCBI Taxonomy" id="50990"/>
    <lineage>
        <taxon>Eukaryota</taxon>
        <taxon>Fungi</taxon>
        <taxon>Dikarya</taxon>
        <taxon>Basidiomycota</taxon>
        <taxon>Agaricomycotina</taxon>
        <taxon>Agaricomycetes</taxon>
        <taxon>Hymenochaetales</taxon>
        <taxon>Rickenellaceae</taxon>
        <taxon>Rickenella</taxon>
    </lineage>
</organism>
<evidence type="ECO:0000259" key="3">
    <source>
        <dbReference type="Pfam" id="PF01693"/>
    </source>
</evidence>
<gene>
    <name evidence="4" type="ORF">BD410DRAFT_842930</name>
</gene>